<reference evidence="1 2" key="1">
    <citation type="journal article" date="2016" name="PLoS ONE">
        <title>Sequence Assembly of Yarrowia lipolytica Strain W29/CLIB89 Shows Transposable Element Diversity.</title>
        <authorList>
            <person name="Magnan C."/>
            <person name="Yu J."/>
            <person name="Chang I."/>
            <person name="Jahn E."/>
            <person name="Kanomata Y."/>
            <person name="Wu J."/>
            <person name="Zeller M."/>
            <person name="Oakes M."/>
            <person name="Baldi P."/>
            <person name="Sandmeyer S."/>
        </authorList>
    </citation>
    <scope>NUCLEOTIDE SEQUENCE [LARGE SCALE GENOMIC DNA]</scope>
    <source>
        <strain evidence="2">CLIB89(W29)</strain>
    </source>
</reference>
<accession>A0A1D8N397</accession>
<name>A0A1D8N397_YARLL</name>
<protein>
    <submittedName>
        <fullName evidence="1">Uncharacterized protein</fullName>
    </submittedName>
</protein>
<dbReference type="Proteomes" id="UP000182444">
    <property type="component" value="Chromosome 1A"/>
</dbReference>
<dbReference type="RefSeq" id="XP_065950068.2">
    <property type="nucleotide sequence ID" value="XM_066093996.2"/>
</dbReference>
<proteinExistence type="predicted"/>
<dbReference type="AlphaFoldDB" id="A0A1D8N397"/>
<evidence type="ECO:0000313" key="1">
    <source>
        <dbReference type="EMBL" id="AOW00106.1"/>
    </source>
</evidence>
<sequence length="168" mass="19549">MNHALELAYTHIPVLVLVEKFPGYIKNLNVAKYWDNFDAIGDLKDHIFDNNGDKDADLDYTNPPHVIVNYIMQDPVIKNLIFSKYRWGLMDFADSSTMPTHLDWSTILEDIRHLKESTTAYDIYRKLVCHTDIVYLPGDADNSRFMEWVNAMVKVEEESTFAREGPEF</sequence>
<dbReference type="VEuPathDB" id="FungiDB:YALI1_A01074g"/>
<dbReference type="KEGG" id="yli:90949327"/>
<evidence type="ECO:0000313" key="2">
    <source>
        <dbReference type="Proteomes" id="UP000182444"/>
    </source>
</evidence>
<dbReference type="GeneID" id="90949327"/>
<organism evidence="1 2">
    <name type="scientific">Yarrowia lipolytica</name>
    <name type="common">Candida lipolytica</name>
    <dbReference type="NCBI Taxonomy" id="4952"/>
    <lineage>
        <taxon>Eukaryota</taxon>
        <taxon>Fungi</taxon>
        <taxon>Dikarya</taxon>
        <taxon>Ascomycota</taxon>
        <taxon>Saccharomycotina</taxon>
        <taxon>Dipodascomycetes</taxon>
        <taxon>Dipodascales</taxon>
        <taxon>Dipodascales incertae sedis</taxon>
        <taxon>Yarrowia</taxon>
    </lineage>
</organism>
<dbReference type="EMBL" id="CP017553">
    <property type="protein sequence ID" value="AOW00106.1"/>
    <property type="molecule type" value="Genomic_DNA"/>
</dbReference>
<gene>
    <name evidence="1" type="ORF">YALI1_A01074g</name>
</gene>